<evidence type="ECO:0000256" key="6">
    <source>
        <dbReference type="ARBA" id="ARBA00022692"/>
    </source>
</evidence>
<dbReference type="Proteomes" id="UP000702544">
    <property type="component" value="Unassembled WGS sequence"/>
</dbReference>
<evidence type="ECO:0000256" key="10">
    <source>
        <dbReference type="ARBA" id="ARBA00023136"/>
    </source>
</evidence>
<organism evidence="11 12">
    <name type="scientific">Candidatus Kutchimonas denitrificans</name>
    <dbReference type="NCBI Taxonomy" id="3056748"/>
    <lineage>
        <taxon>Bacteria</taxon>
        <taxon>Pseudomonadati</taxon>
        <taxon>Gemmatimonadota</taxon>
        <taxon>Gemmatimonadia</taxon>
        <taxon>Candidatus Palauibacterales</taxon>
        <taxon>Candidatus Palauibacteraceae</taxon>
        <taxon>Candidatus Kutchimonas</taxon>
    </lineage>
</organism>
<dbReference type="AlphaFoldDB" id="A0AAE4Z8A9"/>
<dbReference type="EMBL" id="JAACAK010000083">
    <property type="protein sequence ID" value="NIR75518.1"/>
    <property type="molecule type" value="Genomic_DNA"/>
</dbReference>
<name>A0AAE4Z8A9_9BACT</name>
<evidence type="ECO:0000256" key="7">
    <source>
        <dbReference type="ARBA" id="ARBA00022927"/>
    </source>
</evidence>
<keyword evidence="4" id="KW-0813">Transport</keyword>
<evidence type="ECO:0000313" key="12">
    <source>
        <dbReference type="Proteomes" id="UP000702544"/>
    </source>
</evidence>
<evidence type="ECO:0000256" key="9">
    <source>
        <dbReference type="ARBA" id="ARBA00023010"/>
    </source>
</evidence>
<evidence type="ECO:0000256" key="5">
    <source>
        <dbReference type="ARBA" id="ARBA00022475"/>
    </source>
</evidence>
<reference evidence="11 12" key="1">
    <citation type="submission" date="2020-01" db="EMBL/GenBank/DDBJ databases">
        <title>Genomes assembled from Gulf of Kutch pelagic sediment metagenomes.</title>
        <authorList>
            <person name="Chandrashekar M."/>
            <person name="Mahajan M.S."/>
            <person name="Dave K.J."/>
            <person name="Vatsa P."/>
            <person name="Nathani N.M."/>
        </authorList>
    </citation>
    <scope>NUCLEOTIDE SEQUENCE [LARGE SCALE GENOMIC DNA]</scope>
    <source>
        <strain evidence="11">KS3-K002</strain>
    </source>
</reference>
<keyword evidence="5" id="KW-1003">Cell membrane</keyword>
<dbReference type="Pfam" id="PF02699">
    <property type="entry name" value="YajC"/>
    <property type="match status" value="1"/>
</dbReference>
<dbReference type="InterPro" id="IPR003849">
    <property type="entry name" value="Preprotein_translocase_YajC"/>
</dbReference>
<keyword evidence="6" id="KW-0812">Transmembrane</keyword>
<comment type="caution">
    <text evidence="11">The sequence shown here is derived from an EMBL/GenBank/DDBJ whole genome shotgun (WGS) entry which is preliminary data.</text>
</comment>
<proteinExistence type="inferred from homology"/>
<keyword evidence="10" id="KW-0472">Membrane</keyword>
<sequence length="89" mass="10032">MGTIIMLAAFVGIFYFLLIRPQRQQQKRHQEMVSSLKRGDDVVTLGGIVGKIIHIKDQQLTIKTGEETRLVIERDKVARKVAPGAEEES</sequence>
<dbReference type="PANTHER" id="PTHR33909:SF1">
    <property type="entry name" value="SEC TRANSLOCON ACCESSORY COMPLEX SUBUNIT YAJC"/>
    <property type="match status" value="1"/>
</dbReference>
<comment type="similarity">
    <text evidence="2">Belongs to the YajC family.</text>
</comment>
<keyword evidence="8" id="KW-1133">Transmembrane helix</keyword>
<dbReference type="SMART" id="SM01323">
    <property type="entry name" value="YajC"/>
    <property type="match status" value="1"/>
</dbReference>
<gene>
    <name evidence="11" type="primary">yajC</name>
    <name evidence="11" type="ORF">GWO12_10495</name>
</gene>
<evidence type="ECO:0000313" key="11">
    <source>
        <dbReference type="EMBL" id="NIR75518.1"/>
    </source>
</evidence>
<dbReference type="GO" id="GO:0005886">
    <property type="term" value="C:plasma membrane"/>
    <property type="evidence" value="ECO:0007669"/>
    <property type="project" value="UniProtKB-SubCell"/>
</dbReference>
<evidence type="ECO:0000256" key="1">
    <source>
        <dbReference type="ARBA" id="ARBA00004162"/>
    </source>
</evidence>
<accession>A0AAE4Z8A9</accession>
<dbReference type="NCBIfam" id="TIGR00739">
    <property type="entry name" value="yajC"/>
    <property type="match status" value="1"/>
</dbReference>
<keyword evidence="9" id="KW-0811">Translocation</keyword>
<dbReference type="PRINTS" id="PR01853">
    <property type="entry name" value="YAJCTRNLCASE"/>
</dbReference>
<protein>
    <recommendedName>
        <fullName evidence="3">Sec translocon accessory complex subunit YajC</fullName>
    </recommendedName>
</protein>
<comment type="subcellular location">
    <subcellularLocation>
        <location evidence="1">Cell membrane</location>
        <topology evidence="1">Single-pass membrane protein</topology>
    </subcellularLocation>
</comment>
<dbReference type="PANTHER" id="PTHR33909">
    <property type="entry name" value="SEC TRANSLOCON ACCESSORY COMPLEX SUBUNIT YAJC"/>
    <property type="match status" value="1"/>
</dbReference>
<evidence type="ECO:0000256" key="2">
    <source>
        <dbReference type="ARBA" id="ARBA00006742"/>
    </source>
</evidence>
<evidence type="ECO:0000256" key="8">
    <source>
        <dbReference type="ARBA" id="ARBA00022989"/>
    </source>
</evidence>
<evidence type="ECO:0000256" key="4">
    <source>
        <dbReference type="ARBA" id="ARBA00022448"/>
    </source>
</evidence>
<evidence type="ECO:0000256" key="3">
    <source>
        <dbReference type="ARBA" id="ARBA00014962"/>
    </source>
</evidence>
<dbReference type="GO" id="GO:0015031">
    <property type="term" value="P:protein transport"/>
    <property type="evidence" value="ECO:0007669"/>
    <property type="project" value="UniProtKB-KW"/>
</dbReference>
<keyword evidence="7" id="KW-0653">Protein transport</keyword>